<evidence type="ECO:0000313" key="2">
    <source>
        <dbReference type="Proteomes" id="UP000317369"/>
    </source>
</evidence>
<keyword evidence="2" id="KW-1185">Reference proteome</keyword>
<proteinExistence type="predicted"/>
<name>A0A517YPD6_9BACT</name>
<gene>
    <name evidence="1" type="ORF">KS4_01170</name>
</gene>
<dbReference type="EMBL" id="CP036425">
    <property type="protein sequence ID" value="QDU32088.1"/>
    <property type="molecule type" value="Genomic_DNA"/>
</dbReference>
<protein>
    <recommendedName>
        <fullName evidence="3">DUF1963 domain-containing protein</fullName>
    </recommendedName>
</protein>
<organism evidence="1 2">
    <name type="scientific">Poriferisphaera corsica</name>
    <dbReference type="NCBI Taxonomy" id="2528020"/>
    <lineage>
        <taxon>Bacteria</taxon>
        <taxon>Pseudomonadati</taxon>
        <taxon>Planctomycetota</taxon>
        <taxon>Phycisphaerae</taxon>
        <taxon>Phycisphaerales</taxon>
        <taxon>Phycisphaeraceae</taxon>
        <taxon>Poriferisphaera</taxon>
    </lineage>
</organism>
<evidence type="ECO:0008006" key="3">
    <source>
        <dbReference type="Google" id="ProtNLM"/>
    </source>
</evidence>
<evidence type="ECO:0000313" key="1">
    <source>
        <dbReference type="EMBL" id="QDU32088.1"/>
    </source>
</evidence>
<sequence>MSWSLNITNDIIQNKQISFLGGKPCIPRGYTVPKCKLCGNEQCFYYQIALPTGMFWADKTIALFCCTSCMDESFIVPQMLKTILHQADIPGEFLSNYQRNFEFLVFETNNGFLMESYQEKVKFRAIELIESNELGNFGMLGGTPQWMSENESPASYDGDIPMHFLMQLCSGIEFHVHEAAPPQVELNIMGEQSPSPFDFYSLFLGNALYLFGTEYGDPLVYAITQVD</sequence>
<dbReference type="AlphaFoldDB" id="A0A517YPD6"/>
<dbReference type="OrthoDB" id="571198at2"/>
<dbReference type="KEGG" id="pcor:KS4_01170"/>
<dbReference type="RefSeq" id="WP_145073082.1">
    <property type="nucleotide sequence ID" value="NZ_CP036425.1"/>
</dbReference>
<dbReference type="Proteomes" id="UP000317369">
    <property type="component" value="Chromosome"/>
</dbReference>
<accession>A0A517YPD6</accession>
<reference evidence="1 2" key="1">
    <citation type="submission" date="2019-02" db="EMBL/GenBank/DDBJ databases">
        <title>Deep-cultivation of Planctomycetes and their phenomic and genomic characterization uncovers novel biology.</title>
        <authorList>
            <person name="Wiegand S."/>
            <person name="Jogler M."/>
            <person name="Boedeker C."/>
            <person name="Pinto D."/>
            <person name="Vollmers J."/>
            <person name="Rivas-Marin E."/>
            <person name="Kohn T."/>
            <person name="Peeters S.H."/>
            <person name="Heuer A."/>
            <person name="Rast P."/>
            <person name="Oberbeckmann S."/>
            <person name="Bunk B."/>
            <person name="Jeske O."/>
            <person name="Meyerdierks A."/>
            <person name="Storesund J.E."/>
            <person name="Kallscheuer N."/>
            <person name="Luecker S."/>
            <person name="Lage O.M."/>
            <person name="Pohl T."/>
            <person name="Merkel B.J."/>
            <person name="Hornburger P."/>
            <person name="Mueller R.-W."/>
            <person name="Bruemmer F."/>
            <person name="Labrenz M."/>
            <person name="Spormann A.M."/>
            <person name="Op den Camp H."/>
            <person name="Overmann J."/>
            <person name="Amann R."/>
            <person name="Jetten M.S.M."/>
            <person name="Mascher T."/>
            <person name="Medema M.H."/>
            <person name="Devos D.P."/>
            <person name="Kaster A.-K."/>
            <person name="Ovreas L."/>
            <person name="Rohde M."/>
            <person name="Galperin M.Y."/>
            <person name="Jogler C."/>
        </authorList>
    </citation>
    <scope>NUCLEOTIDE SEQUENCE [LARGE SCALE GENOMIC DNA]</scope>
    <source>
        <strain evidence="1 2">KS4</strain>
    </source>
</reference>